<dbReference type="GeneID" id="15807427"/>
<organism evidence="1 2">
    <name type="scientific">Theileria equi strain WA</name>
    <dbReference type="NCBI Taxonomy" id="1537102"/>
    <lineage>
        <taxon>Eukaryota</taxon>
        <taxon>Sar</taxon>
        <taxon>Alveolata</taxon>
        <taxon>Apicomplexa</taxon>
        <taxon>Aconoidasida</taxon>
        <taxon>Piroplasmida</taxon>
        <taxon>Theileriidae</taxon>
        <taxon>Theileria</taxon>
    </lineage>
</organism>
<gene>
    <name evidence="1" type="ORF">BEWA_040170</name>
</gene>
<proteinExistence type="predicted"/>
<evidence type="ECO:0000313" key="1">
    <source>
        <dbReference type="EMBL" id="EKX73979.1"/>
    </source>
</evidence>
<reference evidence="1 2" key="1">
    <citation type="journal article" date="2012" name="BMC Genomics">
        <title>Comparative genomic analysis and phylogenetic position of Theileria equi.</title>
        <authorList>
            <person name="Kappmeyer L.S."/>
            <person name="Thiagarajan M."/>
            <person name="Herndon D.R."/>
            <person name="Ramsay J.D."/>
            <person name="Caler E."/>
            <person name="Djikeng A."/>
            <person name="Gillespie J.J."/>
            <person name="Lau A.O."/>
            <person name="Roalson E.H."/>
            <person name="Silva J.C."/>
            <person name="Silva M.G."/>
            <person name="Suarez C.E."/>
            <person name="Ueti M.W."/>
            <person name="Nene V.M."/>
            <person name="Mealey R.H."/>
            <person name="Knowles D.P."/>
            <person name="Brayton K.A."/>
        </authorList>
    </citation>
    <scope>NUCLEOTIDE SEQUENCE [LARGE SCALE GENOMIC DNA]</scope>
    <source>
        <strain evidence="1 2">WA</strain>
    </source>
</reference>
<accession>L1LFC6</accession>
<keyword evidence="2" id="KW-1185">Reference proteome</keyword>
<dbReference type="VEuPathDB" id="PiroplasmaDB:BEWA_040170"/>
<dbReference type="CDD" id="cd22823">
    <property type="entry name" value="Gal_Rha_Lectin"/>
    <property type="match status" value="1"/>
</dbReference>
<dbReference type="EMBL" id="ACOU01000002">
    <property type="protein sequence ID" value="EKX73979.1"/>
    <property type="molecule type" value="Genomic_DNA"/>
</dbReference>
<evidence type="ECO:0000313" key="2">
    <source>
        <dbReference type="Proteomes" id="UP000031512"/>
    </source>
</evidence>
<sequence>MEGAPLIPVVISLYLNYVEALISKCRRMEITIVAFHSLLLLSWAIGNVQGSAGHSSSVNEVASRVTANIGNVGVKRIVKIEPFYIVRKGPLELKCPEGSEFVSPESFSVCTPEFMDHKISAPRCKIDKMLVNTYNGYCANLFRRGEVCILSINQEAAGPERYAADFGIKCPNRNSIYNGLYYCKERIPRPVEDGEEVTVISHKSVGFGATCPPGKVIKTVFAFEFGPMFHEKGFKRSALAKAKAECDGKQECSLLTSENTGLNYVTYQTLTYKCV</sequence>
<dbReference type="Proteomes" id="UP000031512">
    <property type="component" value="Unassembled WGS sequence"/>
</dbReference>
<dbReference type="OrthoDB" id="360225at2759"/>
<comment type="caution">
    <text evidence="1">The sequence shown here is derived from an EMBL/GenBank/DDBJ whole genome shotgun (WGS) entry which is preliminary data.</text>
</comment>
<name>L1LFC6_THEEQ</name>
<dbReference type="AlphaFoldDB" id="L1LFC6"/>
<evidence type="ECO:0008006" key="3">
    <source>
        <dbReference type="Google" id="ProtNLM"/>
    </source>
</evidence>
<dbReference type="RefSeq" id="XP_004833431.1">
    <property type="nucleotide sequence ID" value="XM_004833374.1"/>
</dbReference>
<protein>
    <recommendedName>
        <fullName evidence="3">SUEL-type lectin domain-containing protein</fullName>
    </recommendedName>
</protein>
<dbReference type="KEGG" id="beq:BEWA_040170"/>
<dbReference type="eggNOG" id="ENOG502TN8D">
    <property type="taxonomic scope" value="Eukaryota"/>
</dbReference>